<evidence type="ECO:0000313" key="2">
    <source>
        <dbReference type="EMBL" id="KAJ8981366.1"/>
    </source>
</evidence>
<keyword evidence="1" id="KW-0732">Signal</keyword>
<comment type="caution">
    <text evidence="2">The sequence shown here is derived from an EMBL/GenBank/DDBJ whole genome shotgun (WGS) entry which is preliminary data.</text>
</comment>
<gene>
    <name evidence="2" type="ORF">NQ317_000233</name>
</gene>
<protein>
    <submittedName>
        <fullName evidence="2">Uncharacterized protein</fullName>
    </submittedName>
</protein>
<reference evidence="2" key="1">
    <citation type="journal article" date="2023" name="Insect Mol. Biol.">
        <title>Genome sequencing provides insights into the evolution of gene families encoding plant cell wall-degrading enzymes in longhorned beetles.</title>
        <authorList>
            <person name="Shin N.R."/>
            <person name="Okamura Y."/>
            <person name="Kirsch R."/>
            <person name="Pauchet Y."/>
        </authorList>
    </citation>
    <scope>NUCLEOTIDE SEQUENCE</scope>
    <source>
        <strain evidence="2">MMC_N1</strain>
    </source>
</reference>
<sequence length="203" mass="22199">MNFPEVKRLMIAIIFLLNKKKLLKSCLFLWIVNLNSANPLFSDEECQEILQQQQKHKNSGSSAEMVYTKTSAVACFNEAIPAASLSNTLKLQSRSSSILSLLSASSCKNQGSKLLASHALSLDVLLSKGLELGCHSAACWPHVFSACVAVASLEHCLFSKTGSTQLLMVAQNTQNNIVTSTTCSNPQEKLHMSFNITSDEETW</sequence>
<evidence type="ECO:0000256" key="1">
    <source>
        <dbReference type="SAM" id="SignalP"/>
    </source>
</evidence>
<proteinExistence type="predicted"/>
<name>A0ABQ9JST7_9CUCU</name>
<keyword evidence="3" id="KW-1185">Reference proteome</keyword>
<dbReference type="Proteomes" id="UP001162164">
    <property type="component" value="Unassembled WGS sequence"/>
</dbReference>
<feature type="signal peptide" evidence="1">
    <location>
        <begin position="1"/>
        <end position="37"/>
    </location>
</feature>
<evidence type="ECO:0000313" key="3">
    <source>
        <dbReference type="Proteomes" id="UP001162164"/>
    </source>
</evidence>
<feature type="chain" id="PRO_5045042696" evidence="1">
    <location>
        <begin position="38"/>
        <end position="203"/>
    </location>
</feature>
<dbReference type="EMBL" id="JAPWTJ010000186">
    <property type="protein sequence ID" value="KAJ8981366.1"/>
    <property type="molecule type" value="Genomic_DNA"/>
</dbReference>
<accession>A0ABQ9JST7</accession>
<organism evidence="2 3">
    <name type="scientific">Molorchus minor</name>
    <dbReference type="NCBI Taxonomy" id="1323400"/>
    <lineage>
        <taxon>Eukaryota</taxon>
        <taxon>Metazoa</taxon>
        <taxon>Ecdysozoa</taxon>
        <taxon>Arthropoda</taxon>
        <taxon>Hexapoda</taxon>
        <taxon>Insecta</taxon>
        <taxon>Pterygota</taxon>
        <taxon>Neoptera</taxon>
        <taxon>Endopterygota</taxon>
        <taxon>Coleoptera</taxon>
        <taxon>Polyphaga</taxon>
        <taxon>Cucujiformia</taxon>
        <taxon>Chrysomeloidea</taxon>
        <taxon>Cerambycidae</taxon>
        <taxon>Lamiinae</taxon>
        <taxon>Monochamini</taxon>
        <taxon>Molorchus</taxon>
    </lineage>
</organism>